<dbReference type="AlphaFoldDB" id="A0A553PNV7"/>
<protein>
    <submittedName>
        <fullName evidence="2">Uncharacterized protein</fullName>
    </submittedName>
</protein>
<organism evidence="2 3">
    <name type="scientific">Tigriopus californicus</name>
    <name type="common">Marine copepod</name>
    <dbReference type="NCBI Taxonomy" id="6832"/>
    <lineage>
        <taxon>Eukaryota</taxon>
        <taxon>Metazoa</taxon>
        <taxon>Ecdysozoa</taxon>
        <taxon>Arthropoda</taxon>
        <taxon>Crustacea</taxon>
        <taxon>Multicrustacea</taxon>
        <taxon>Hexanauplia</taxon>
        <taxon>Copepoda</taxon>
        <taxon>Harpacticoida</taxon>
        <taxon>Harpacticidae</taxon>
        <taxon>Tigriopus</taxon>
    </lineage>
</organism>
<feature type="region of interest" description="Disordered" evidence="1">
    <location>
        <begin position="33"/>
        <end position="54"/>
    </location>
</feature>
<comment type="caution">
    <text evidence="2">The sequence shown here is derived from an EMBL/GenBank/DDBJ whole genome shotgun (WGS) entry which is preliminary data.</text>
</comment>
<reference evidence="2 3" key="1">
    <citation type="journal article" date="2018" name="Nat. Ecol. Evol.">
        <title>Genomic signatures of mitonuclear coevolution across populations of Tigriopus californicus.</title>
        <authorList>
            <person name="Barreto F.S."/>
            <person name="Watson E.T."/>
            <person name="Lima T.G."/>
            <person name="Willett C.S."/>
            <person name="Edmands S."/>
            <person name="Li W."/>
            <person name="Burton R.S."/>
        </authorList>
    </citation>
    <scope>NUCLEOTIDE SEQUENCE [LARGE SCALE GENOMIC DNA]</scope>
    <source>
        <strain evidence="2 3">San Diego</strain>
    </source>
</reference>
<proteinExistence type="predicted"/>
<accession>A0A553PNV7</accession>
<dbReference type="Proteomes" id="UP000318571">
    <property type="component" value="Chromosome 6"/>
</dbReference>
<name>A0A553PNV7_TIGCA</name>
<evidence type="ECO:0000313" key="3">
    <source>
        <dbReference type="Proteomes" id="UP000318571"/>
    </source>
</evidence>
<dbReference type="EMBL" id="VCGU01000002">
    <property type="protein sequence ID" value="TRY79356.1"/>
    <property type="molecule type" value="Genomic_DNA"/>
</dbReference>
<evidence type="ECO:0000256" key="1">
    <source>
        <dbReference type="SAM" id="MobiDB-lite"/>
    </source>
</evidence>
<sequence>MRSKYGTLDLCQIWQRFMVSNLWATKEVQAAHRHNGKHGQDQSNEDLMSSQDAPPIDRCGLEARQLRTLDKIESIIEAKLELIRELINKSRRDVTQMKAKAYNQGQIYNLLFLGAWVIEIVGDWVTNNRTFDDFNGQEDMVLSNYGMTFSLGVADQASAIFGGLSNPADTRNCFFVEDFMTIANAFQGLKLRTCEKSFDDRASDFEIILKAKMSCILDSLEDSSAELRWILDEFLTGVSLRNQILDES</sequence>
<keyword evidence="3" id="KW-1185">Reference proteome</keyword>
<gene>
    <name evidence="2" type="ORF">TCAL_07075</name>
</gene>
<feature type="compositionally biased region" description="Polar residues" evidence="1">
    <location>
        <begin position="41"/>
        <end position="52"/>
    </location>
</feature>
<evidence type="ECO:0000313" key="2">
    <source>
        <dbReference type="EMBL" id="TRY79356.1"/>
    </source>
</evidence>